<dbReference type="Pfam" id="PF03357">
    <property type="entry name" value="Snf7"/>
    <property type="match status" value="1"/>
</dbReference>
<dbReference type="CDD" id="cd08153">
    <property type="entry name" value="srpA_like"/>
    <property type="match status" value="1"/>
</dbReference>
<dbReference type="GO" id="GO:0032511">
    <property type="term" value="P:late endosome to vacuole transport via multivesicular body sorting pathway"/>
    <property type="evidence" value="ECO:0007669"/>
    <property type="project" value="TreeGrafter"/>
</dbReference>
<proteinExistence type="predicted"/>
<feature type="compositionally biased region" description="Basic and acidic residues" evidence="1">
    <location>
        <begin position="766"/>
        <end position="785"/>
    </location>
</feature>
<dbReference type="SMART" id="SM01060">
    <property type="entry name" value="Catalase"/>
    <property type="match status" value="1"/>
</dbReference>
<evidence type="ECO:0000256" key="1">
    <source>
        <dbReference type="SAM" id="MobiDB-lite"/>
    </source>
</evidence>
<dbReference type="PANTHER" id="PTHR22761">
    <property type="entry name" value="CHARGED MULTIVESICULAR BODY PROTEIN"/>
    <property type="match status" value="1"/>
</dbReference>
<dbReference type="GO" id="GO:0006979">
    <property type="term" value="P:response to oxidative stress"/>
    <property type="evidence" value="ECO:0007669"/>
    <property type="project" value="InterPro"/>
</dbReference>
<dbReference type="GO" id="GO:0009898">
    <property type="term" value="C:cytoplasmic side of plasma membrane"/>
    <property type="evidence" value="ECO:0007669"/>
    <property type="project" value="TreeGrafter"/>
</dbReference>
<dbReference type="InterPro" id="IPR020835">
    <property type="entry name" value="Catalase_sf"/>
</dbReference>
<keyword evidence="4" id="KW-1185">Reference proteome</keyword>
<dbReference type="Proteomes" id="UP001265746">
    <property type="component" value="Unassembled WGS sequence"/>
</dbReference>
<dbReference type="InterPro" id="IPR018028">
    <property type="entry name" value="Catalase"/>
</dbReference>
<dbReference type="Gene3D" id="1.20.1280.120">
    <property type="match status" value="1"/>
</dbReference>
<feature type="region of interest" description="Disordered" evidence="1">
    <location>
        <begin position="765"/>
        <end position="785"/>
    </location>
</feature>
<evidence type="ECO:0000313" key="4">
    <source>
        <dbReference type="Proteomes" id="UP001265746"/>
    </source>
</evidence>
<dbReference type="Gene3D" id="2.40.180.10">
    <property type="entry name" value="Catalase core domain"/>
    <property type="match status" value="1"/>
</dbReference>
<dbReference type="GO" id="GO:0006900">
    <property type="term" value="P:vesicle budding from membrane"/>
    <property type="evidence" value="ECO:0007669"/>
    <property type="project" value="TreeGrafter"/>
</dbReference>
<protein>
    <recommendedName>
        <fullName evidence="2">Catalase core domain-containing protein</fullName>
    </recommendedName>
</protein>
<dbReference type="SUPFAM" id="SSF56634">
    <property type="entry name" value="Heme-dependent catalase-like"/>
    <property type="match status" value="1"/>
</dbReference>
<evidence type="ECO:0000313" key="3">
    <source>
        <dbReference type="EMBL" id="KAK2614463.1"/>
    </source>
</evidence>
<dbReference type="GO" id="GO:0000815">
    <property type="term" value="C:ESCRT III complex"/>
    <property type="evidence" value="ECO:0007669"/>
    <property type="project" value="TreeGrafter"/>
</dbReference>
<feature type="domain" description="Catalase core" evidence="2">
    <location>
        <begin position="32"/>
        <end position="369"/>
    </location>
</feature>
<dbReference type="InterPro" id="IPR011614">
    <property type="entry name" value="Catalase_core"/>
</dbReference>
<dbReference type="Pfam" id="PF00199">
    <property type="entry name" value="Catalase"/>
    <property type="match status" value="1"/>
</dbReference>
<name>A0AAD9W9A6_PHOAM</name>
<dbReference type="AlphaFoldDB" id="A0AAD9W9A6"/>
<dbReference type="GO" id="GO:0004096">
    <property type="term" value="F:catalase activity"/>
    <property type="evidence" value="ECO:0007669"/>
    <property type="project" value="InterPro"/>
</dbReference>
<dbReference type="PROSITE" id="PS51402">
    <property type="entry name" value="CATALASE_3"/>
    <property type="match status" value="1"/>
</dbReference>
<sequence>MNRRILNFNYLSTRGCLMNGEEALHHFLNQIKSCVNMPLPTDKHILETSQGLVETLHDIFGPHPGFRPAHAKGILLQGTFTPSLEAGKLSIAPHFNQPSTPVIARFSNSTGLPNVPDNNSNAEPRGFALRFQLATQPRRVHTDIIAHSVDAFPGSNGDEALAFFKALKDGTVESFLNTHPKALAFVQAPKPAPASFANEQFFGVNAFKLIDSGGNETYVRYRIVPAAGPRTLGNEEVKERSENYLFDEIPKLVETGPVVFTLKAQVAENGDITDDACEHWPDERQVVDLGTISLKGLEENDAAEQKHIIFDPVPRDSEPGSILLAAESDVLHDLGKQIKSAKGKFSHNRCLLNLYREPIYASSRLRMSDALEWLIEHEQGFRKARIPALYSDFRGLRSTNPDGYQANISAWRRGLAGLVRAGLAPSGSGSSPNPNHVVLKADESLLRALESKQYGRPLALGAVIREATQERDLIPIQDFLKANESIYHKPWSSIPWSIASWGFRHLGLTSAFTFGGDERLPGGQFVVVANVEAASKAVLEQTSGLTSRFERTFSKVQFQMEFKDSILKGQQLSETDMEVLLRFMSRDQGVLLYDGKTVKIRNPDDQESAITTEDETIASLRELAEYLNHQTTVLNNKIEELTVVARDAVAKKNRVSAMAALKSKKLAESSLQQRFATLSQIEEVSAKIEQASDNVQLVKVMGASTEVLKTLNAQVGGAERVEEVVDRMREQMGQADELNNILAEQGPVVDEEEIDDELEAMLQEQTNKEDELERSRREAAEQKEAENIARRLADLDAPQAITNEGQEADRLSGELSKIISEFKPEARRGAAKQQPRKPLVEVVAFTLIYHILEPMTTRGSSGSRGSKERSQDLLQAGEHVWIYCTAGRLPPKIDCFFVPSSSGSWSG</sequence>
<dbReference type="PANTHER" id="PTHR22761:SF18">
    <property type="entry name" value="SORTING PROTEIN SNF7 FAMILY PROTEIN, PUTATIVE (AFU_ORTHOLOGUE AFUA_2G16692)-RELATED"/>
    <property type="match status" value="1"/>
</dbReference>
<dbReference type="Gene3D" id="1.10.287.1060">
    <property type="entry name" value="ESAT-6-like"/>
    <property type="match status" value="1"/>
</dbReference>
<dbReference type="GO" id="GO:0020037">
    <property type="term" value="F:heme binding"/>
    <property type="evidence" value="ECO:0007669"/>
    <property type="project" value="InterPro"/>
</dbReference>
<dbReference type="GO" id="GO:0005771">
    <property type="term" value="C:multivesicular body"/>
    <property type="evidence" value="ECO:0007669"/>
    <property type="project" value="TreeGrafter"/>
</dbReference>
<dbReference type="EMBL" id="JAUJFL010000001">
    <property type="protein sequence ID" value="KAK2614463.1"/>
    <property type="molecule type" value="Genomic_DNA"/>
</dbReference>
<gene>
    <name evidence="3" type="ORF">N8I77_001285</name>
</gene>
<dbReference type="InterPro" id="IPR005024">
    <property type="entry name" value="Snf7_fam"/>
</dbReference>
<comment type="caution">
    <text evidence="3">The sequence shown here is derived from an EMBL/GenBank/DDBJ whole genome shotgun (WGS) entry which is preliminary data.</text>
</comment>
<evidence type="ECO:0000259" key="2">
    <source>
        <dbReference type="SMART" id="SM01060"/>
    </source>
</evidence>
<dbReference type="InterPro" id="IPR024168">
    <property type="entry name" value="Catalase_SrpA-type_pred"/>
</dbReference>
<reference evidence="3" key="1">
    <citation type="submission" date="2023-06" db="EMBL/GenBank/DDBJ databases">
        <authorList>
            <person name="Noh H."/>
        </authorList>
    </citation>
    <scope>NUCLEOTIDE SEQUENCE</scope>
    <source>
        <strain evidence="3">DUCC20226</strain>
    </source>
</reference>
<organism evidence="3 4">
    <name type="scientific">Phomopsis amygdali</name>
    <name type="common">Fusicoccum amygdali</name>
    <dbReference type="NCBI Taxonomy" id="1214568"/>
    <lineage>
        <taxon>Eukaryota</taxon>
        <taxon>Fungi</taxon>
        <taxon>Dikarya</taxon>
        <taxon>Ascomycota</taxon>
        <taxon>Pezizomycotina</taxon>
        <taxon>Sordariomycetes</taxon>
        <taxon>Sordariomycetidae</taxon>
        <taxon>Diaporthales</taxon>
        <taxon>Diaporthaceae</taxon>
        <taxon>Diaporthe</taxon>
    </lineage>
</organism>
<accession>A0AAD9W9A6</accession>